<dbReference type="EMBL" id="MU151135">
    <property type="protein sequence ID" value="KAF9449295.1"/>
    <property type="molecule type" value="Genomic_DNA"/>
</dbReference>
<dbReference type="InterPro" id="IPR011009">
    <property type="entry name" value="Kinase-like_dom_sf"/>
</dbReference>
<name>A0A9P5XEL2_9AGAR</name>
<organism evidence="2 3">
    <name type="scientific">Macrolepiota fuliginosa MF-IS2</name>
    <dbReference type="NCBI Taxonomy" id="1400762"/>
    <lineage>
        <taxon>Eukaryota</taxon>
        <taxon>Fungi</taxon>
        <taxon>Dikarya</taxon>
        <taxon>Basidiomycota</taxon>
        <taxon>Agaricomycotina</taxon>
        <taxon>Agaricomycetes</taxon>
        <taxon>Agaricomycetidae</taxon>
        <taxon>Agaricales</taxon>
        <taxon>Agaricineae</taxon>
        <taxon>Agaricaceae</taxon>
        <taxon>Macrolepiota</taxon>
    </lineage>
</organism>
<dbReference type="SUPFAM" id="SSF56112">
    <property type="entry name" value="Protein kinase-like (PK-like)"/>
    <property type="match status" value="1"/>
</dbReference>
<dbReference type="Proteomes" id="UP000807342">
    <property type="component" value="Unassembled WGS sequence"/>
</dbReference>
<protein>
    <recommendedName>
        <fullName evidence="4">Protein kinase domain-containing protein</fullName>
    </recommendedName>
</protein>
<evidence type="ECO:0008006" key="4">
    <source>
        <dbReference type="Google" id="ProtNLM"/>
    </source>
</evidence>
<evidence type="ECO:0000313" key="2">
    <source>
        <dbReference type="EMBL" id="KAF9449295.1"/>
    </source>
</evidence>
<gene>
    <name evidence="2" type="ORF">P691DRAFT_728185</name>
</gene>
<dbReference type="OrthoDB" id="541276at2759"/>
<accession>A0A9P5XEL2</accession>
<evidence type="ECO:0000313" key="3">
    <source>
        <dbReference type="Proteomes" id="UP000807342"/>
    </source>
</evidence>
<dbReference type="AlphaFoldDB" id="A0A9P5XEL2"/>
<evidence type="ECO:0000256" key="1">
    <source>
        <dbReference type="SAM" id="MobiDB-lite"/>
    </source>
</evidence>
<proteinExistence type="predicted"/>
<reference evidence="2" key="1">
    <citation type="submission" date="2020-11" db="EMBL/GenBank/DDBJ databases">
        <authorList>
            <consortium name="DOE Joint Genome Institute"/>
            <person name="Ahrendt S."/>
            <person name="Riley R."/>
            <person name="Andreopoulos W."/>
            <person name="Labutti K."/>
            <person name="Pangilinan J."/>
            <person name="Ruiz-Duenas F.J."/>
            <person name="Barrasa J.M."/>
            <person name="Sanchez-Garcia M."/>
            <person name="Camarero S."/>
            <person name="Miyauchi S."/>
            <person name="Serrano A."/>
            <person name="Linde D."/>
            <person name="Babiker R."/>
            <person name="Drula E."/>
            <person name="Ayuso-Fernandez I."/>
            <person name="Pacheco R."/>
            <person name="Padilla G."/>
            <person name="Ferreira P."/>
            <person name="Barriuso J."/>
            <person name="Kellner H."/>
            <person name="Castanera R."/>
            <person name="Alfaro M."/>
            <person name="Ramirez L."/>
            <person name="Pisabarro A.G."/>
            <person name="Kuo A."/>
            <person name="Tritt A."/>
            <person name="Lipzen A."/>
            <person name="He G."/>
            <person name="Yan M."/>
            <person name="Ng V."/>
            <person name="Cullen D."/>
            <person name="Martin F."/>
            <person name="Rosso M.-N."/>
            <person name="Henrissat B."/>
            <person name="Hibbett D."/>
            <person name="Martinez A.T."/>
            <person name="Grigoriev I.V."/>
        </authorList>
    </citation>
    <scope>NUCLEOTIDE SEQUENCE</scope>
    <source>
        <strain evidence="2">MF-IS2</strain>
    </source>
</reference>
<keyword evidence="3" id="KW-1185">Reference proteome</keyword>
<sequence length="284" mass="31639">MGHGPDHDPPTRILDRYHCLGNNQKIKHVFLQLLDKVEFRHPLRTDYQDPKPKNNHCSGDGLRTATSRNSSTDKVSYMNLEHQSNAPGPQENDCPIRNGICQLGIELLHLVTGRSPWKSMTTDDPSFQTYLRSPTTYLPTILPISLEVNKILVGMLEVDYRHQMPLHEVRQAIQDVTTFYSDGVIFEGNIACCPSDSGTDVDADPSKRVTPLFDGSQMSSETDQSPSILADTVTAGAGACASEIRKIIMDKERRRLILELQGDEAQCVVDALNAVCRSFLHPIL</sequence>
<comment type="caution">
    <text evidence="2">The sequence shown here is derived from an EMBL/GenBank/DDBJ whole genome shotgun (WGS) entry which is preliminary data.</text>
</comment>
<feature type="region of interest" description="Disordered" evidence="1">
    <location>
        <begin position="45"/>
        <end position="71"/>
    </location>
</feature>